<reference evidence="5 6" key="1">
    <citation type="submission" date="2024-08" db="EMBL/GenBank/DDBJ databases">
        <title>Insights into the chromosomal genome structure of Flemingia macrophylla.</title>
        <authorList>
            <person name="Ding Y."/>
            <person name="Zhao Y."/>
            <person name="Bi W."/>
            <person name="Wu M."/>
            <person name="Zhao G."/>
            <person name="Gong Y."/>
            <person name="Li W."/>
            <person name="Zhang P."/>
        </authorList>
    </citation>
    <scope>NUCLEOTIDE SEQUENCE [LARGE SCALE GENOMIC DNA]</scope>
    <source>
        <strain evidence="5">DYQJB</strain>
        <tissue evidence="5">Leaf</tissue>
    </source>
</reference>
<dbReference type="PRINTS" id="PR00320">
    <property type="entry name" value="GPROTEINBRPT"/>
</dbReference>
<dbReference type="InterPro" id="IPR001680">
    <property type="entry name" value="WD40_rpt"/>
</dbReference>
<evidence type="ECO:0000313" key="6">
    <source>
        <dbReference type="Proteomes" id="UP001603857"/>
    </source>
</evidence>
<feature type="compositionally biased region" description="Basic residues" evidence="4">
    <location>
        <begin position="463"/>
        <end position="476"/>
    </location>
</feature>
<keyword evidence="1 3" id="KW-0853">WD repeat</keyword>
<keyword evidence="2" id="KW-0677">Repeat</keyword>
<dbReference type="PROSITE" id="PS00678">
    <property type="entry name" value="WD_REPEATS_1"/>
    <property type="match status" value="1"/>
</dbReference>
<gene>
    <name evidence="5" type="ORF">Fmac_026078</name>
</gene>
<protein>
    <recommendedName>
        <fullName evidence="7">Protein ROOT INITIATION DEFECTIVE 3-like</fullName>
    </recommendedName>
</protein>
<evidence type="ECO:0000256" key="2">
    <source>
        <dbReference type="ARBA" id="ARBA00022737"/>
    </source>
</evidence>
<dbReference type="SMART" id="SM00320">
    <property type="entry name" value="WD40"/>
    <property type="match status" value="5"/>
</dbReference>
<dbReference type="PROSITE" id="PS50082">
    <property type="entry name" value="WD_REPEATS_2"/>
    <property type="match status" value="3"/>
</dbReference>
<feature type="region of interest" description="Disordered" evidence="4">
    <location>
        <begin position="463"/>
        <end position="486"/>
    </location>
</feature>
<evidence type="ECO:0008006" key="7">
    <source>
        <dbReference type="Google" id="ProtNLM"/>
    </source>
</evidence>
<sequence length="486" mass="54383">MQQPKEKERERAWRGEVAEAVVACSDKSMKIGATMWDIETGEKLLHTPTCASPPFGFLCLRNRFLVASQINKHGSSIAHGTILIWPLNKPQQPLLNYTVEDVGPLCCTSDGIYLVGGALSGFAYLWSVTSGKLLKAWKAHNKSLNCMLFSDDNSFLISSSVDGVICVWSMISLLNVEETRSLPPLLHCLSGHMSSITGLLITPDNYFSLLVSSSLDGTCKVWNFISGKLMQTQAYPLAITSIAFHQRERLLFCGTENGTIIVNKLAVCLEEGPSVVTISPPLELKGHNGAISALTCSQARLISASEDCMIYIWDIFNWEVIQRFTLQKGKATNLVVVSRSSLVSTPKYGRVSNQYYVSPLNKYPEFFNSFEETTTLLSLRLLHEGNQTCIDLRSSTLLRQKISSSQKAQEPMTMATQMKVKTSIENCMWAANMAKHVMVINKQLQLQLQKLIQHRVLCSNNINKHKTRRKKRKIHSLVHEEENQKP</sequence>
<dbReference type="InterPro" id="IPR045227">
    <property type="entry name" value="WDR18/Ipi3/RID3"/>
</dbReference>
<comment type="caution">
    <text evidence="5">The sequence shown here is derived from an EMBL/GenBank/DDBJ whole genome shotgun (WGS) entry which is preliminary data.</text>
</comment>
<dbReference type="PANTHER" id="PTHR18763">
    <property type="entry name" value="WD-REPEAT PROTEIN 18"/>
    <property type="match status" value="1"/>
</dbReference>
<organism evidence="5 6">
    <name type="scientific">Flemingia macrophylla</name>
    <dbReference type="NCBI Taxonomy" id="520843"/>
    <lineage>
        <taxon>Eukaryota</taxon>
        <taxon>Viridiplantae</taxon>
        <taxon>Streptophyta</taxon>
        <taxon>Embryophyta</taxon>
        <taxon>Tracheophyta</taxon>
        <taxon>Spermatophyta</taxon>
        <taxon>Magnoliopsida</taxon>
        <taxon>eudicotyledons</taxon>
        <taxon>Gunneridae</taxon>
        <taxon>Pentapetalae</taxon>
        <taxon>rosids</taxon>
        <taxon>fabids</taxon>
        <taxon>Fabales</taxon>
        <taxon>Fabaceae</taxon>
        <taxon>Papilionoideae</taxon>
        <taxon>50 kb inversion clade</taxon>
        <taxon>NPAAA clade</taxon>
        <taxon>indigoferoid/millettioid clade</taxon>
        <taxon>Phaseoleae</taxon>
        <taxon>Flemingia</taxon>
    </lineage>
</organism>
<feature type="repeat" description="WD" evidence="3">
    <location>
        <begin position="189"/>
        <end position="232"/>
    </location>
</feature>
<evidence type="ECO:0000256" key="1">
    <source>
        <dbReference type="ARBA" id="ARBA00022574"/>
    </source>
</evidence>
<evidence type="ECO:0000313" key="5">
    <source>
        <dbReference type="EMBL" id="KAL2321699.1"/>
    </source>
</evidence>
<evidence type="ECO:0000256" key="4">
    <source>
        <dbReference type="SAM" id="MobiDB-lite"/>
    </source>
</evidence>
<keyword evidence="6" id="KW-1185">Reference proteome</keyword>
<dbReference type="PANTHER" id="PTHR18763:SF4">
    <property type="entry name" value="PROTEIN ROOT INITIATION DEFECTIVE 3-LIKE"/>
    <property type="match status" value="1"/>
</dbReference>
<dbReference type="Gene3D" id="2.130.10.10">
    <property type="entry name" value="YVTN repeat-like/Quinoprotein amine dehydrogenase"/>
    <property type="match status" value="2"/>
</dbReference>
<dbReference type="SUPFAM" id="SSF50978">
    <property type="entry name" value="WD40 repeat-like"/>
    <property type="match status" value="1"/>
</dbReference>
<proteinExistence type="predicted"/>
<accession>A0ABD1LDT8</accession>
<dbReference type="InterPro" id="IPR015943">
    <property type="entry name" value="WD40/YVTN_repeat-like_dom_sf"/>
</dbReference>
<dbReference type="EMBL" id="JBGMDY010000009">
    <property type="protein sequence ID" value="KAL2321699.1"/>
    <property type="molecule type" value="Genomic_DNA"/>
</dbReference>
<feature type="repeat" description="WD" evidence="3">
    <location>
        <begin position="137"/>
        <end position="170"/>
    </location>
</feature>
<name>A0ABD1LDT8_9FABA</name>
<feature type="repeat" description="WD" evidence="3">
    <location>
        <begin position="284"/>
        <end position="323"/>
    </location>
</feature>
<dbReference type="InterPro" id="IPR019775">
    <property type="entry name" value="WD40_repeat_CS"/>
</dbReference>
<dbReference type="InterPro" id="IPR036322">
    <property type="entry name" value="WD40_repeat_dom_sf"/>
</dbReference>
<dbReference type="InterPro" id="IPR020472">
    <property type="entry name" value="WD40_PAC1"/>
</dbReference>
<dbReference type="Proteomes" id="UP001603857">
    <property type="component" value="Unassembled WGS sequence"/>
</dbReference>
<dbReference type="Pfam" id="PF00400">
    <property type="entry name" value="WD40"/>
    <property type="match status" value="4"/>
</dbReference>
<dbReference type="AlphaFoldDB" id="A0ABD1LDT8"/>
<feature type="compositionally biased region" description="Basic and acidic residues" evidence="4">
    <location>
        <begin position="477"/>
        <end position="486"/>
    </location>
</feature>
<dbReference type="PROSITE" id="PS50294">
    <property type="entry name" value="WD_REPEATS_REGION"/>
    <property type="match status" value="3"/>
</dbReference>
<evidence type="ECO:0000256" key="3">
    <source>
        <dbReference type="PROSITE-ProRule" id="PRU00221"/>
    </source>
</evidence>